<dbReference type="GO" id="GO:0005737">
    <property type="term" value="C:cytoplasm"/>
    <property type="evidence" value="ECO:0007669"/>
    <property type="project" value="TreeGrafter"/>
</dbReference>
<evidence type="ECO:0000313" key="4">
    <source>
        <dbReference type="Proteomes" id="UP000053825"/>
    </source>
</evidence>
<keyword evidence="2" id="KW-1133">Transmembrane helix</keyword>
<dbReference type="EMBL" id="KQ414851">
    <property type="protein sequence ID" value="KOC60195.1"/>
    <property type="molecule type" value="Genomic_DNA"/>
</dbReference>
<dbReference type="PANTHER" id="PTHR16091">
    <property type="entry name" value="TTC17 PROTEIN"/>
    <property type="match status" value="1"/>
</dbReference>
<dbReference type="OrthoDB" id="79426at2759"/>
<feature type="repeat" description="TPR" evidence="1">
    <location>
        <begin position="275"/>
        <end position="308"/>
    </location>
</feature>
<dbReference type="Proteomes" id="UP000053825">
    <property type="component" value="Unassembled WGS sequence"/>
</dbReference>
<feature type="repeat" description="TPR" evidence="1">
    <location>
        <begin position="204"/>
        <end position="237"/>
    </location>
</feature>
<sequence>MQVVGVDGRVVGYLFCFLILQAKLTNSRTSWRLSADKVVKTTDFVSTVEDDPIFDILASSISVGNGKSWSRTAISEKHEKIQPYCQDCKNVASGSHERRFSSYVLKDTPNATESFPLSSQVSNEQIMCTSGQQCEDIILDCGKSVNFTYYDNLLGVENRDKHPLAPEPNVALMFKKNGGKTMDVDIDLLEKRLIKAKREKPKSVQLYNQIGNFWRIKGDAQRSIECFRRALAVSPHNAEVLLNLARVLLVQQYLDDATYLTRRSLELQPPDRNAWEQYLTLGQIFKAYDHYQEAAVYLRQALELKPDLSEAAEALREVESLPAASIRIYTLLIIICLVLGVLLVVLSSVECDEDSSLVNGQLQRPVQRHFSRAMAMRSLRLNVARNKRC</sequence>
<feature type="transmembrane region" description="Helical" evidence="2">
    <location>
        <begin position="326"/>
        <end position="346"/>
    </location>
</feature>
<evidence type="ECO:0000256" key="2">
    <source>
        <dbReference type="SAM" id="Phobius"/>
    </source>
</evidence>
<gene>
    <name evidence="3" type="ORF">WH47_07777</name>
</gene>
<dbReference type="PANTHER" id="PTHR16091:SF3">
    <property type="entry name" value="TETRATRICOPEPTIDE REPEAT PROTEIN 17"/>
    <property type="match status" value="1"/>
</dbReference>
<dbReference type="InterPro" id="IPR052630">
    <property type="entry name" value="TTC17"/>
</dbReference>
<dbReference type="SUPFAM" id="SSF48452">
    <property type="entry name" value="TPR-like"/>
    <property type="match status" value="1"/>
</dbReference>
<dbReference type="GO" id="GO:0030041">
    <property type="term" value="P:actin filament polymerization"/>
    <property type="evidence" value="ECO:0007669"/>
    <property type="project" value="TreeGrafter"/>
</dbReference>
<keyword evidence="2" id="KW-0812">Transmembrane</keyword>
<organism evidence="3 4">
    <name type="scientific">Habropoda laboriosa</name>
    <dbReference type="NCBI Taxonomy" id="597456"/>
    <lineage>
        <taxon>Eukaryota</taxon>
        <taxon>Metazoa</taxon>
        <taxon>Ecdysozoa</taxon>
        <taxon>Arthropoda</taxon>
        <taxon>Hexapoda</taxon>
        <taxon>Insecta</taxon>
        <taxon>Pterygota</taxon>
        <taxon>Neoptera</taxon>
        <taxon>Endopterygota</taxon>
        <taxon>Hymenoptera</taxon>
        <taxon>Apocrita</taxon>
        <taxon>Aculeata</taxon>
        <taxon>Apoidea</taxon>
        <taxon>Anthophila</taxon>
        <taxon>Apidae</taxon>
        <taxon>Habropoda</taxon>
    </lineage>
</organism>
<proteinExistence type="predicted"/>
<protein>
    <submittedName>
        <fullName evidence="3">Tetratricopeptide repeat protein 17</fullName>
    </submittedName>
</protein>
<keyword evidence="4" id="KW-1185">Reference proteome</keyword>
<evidence type="ECO:0000256" key="1">
    <source>
        <dbReference type="PROSITE-ProRule" id="PRU00339"/>
    </source>
</evidence>
<accession>A0A0L7QNJ1</accession>
<evidence type="ECO:0000313" key="3">
    <source>
        <dbReference type="EMBL" id="KOC60195.1"/>
    </source>
</evidence>
<dbReference type="InterPro" id="IPR011990">
    <property type="entry name" value="TPR-like_helical_dom_sf"/>
</dbReference>
<reference evidence="3 4" key="1">
    <citation type="submission" date="2015-07" db="EMBL/GenBank/DDBJ databases">
        <title>The genome of Habropoda laboriosa.</title>
        <authorList>
            <person name="Pan H."/>
            <person name="Kapheim K."/>
        </authorList>
    </citation>
    <scope>NUCLEOTIDE SEQUENCE [LARGE SCALE GENOMIC DNA]</scope>
    <source>
        <strain evidence="3">0110345459</strain>
    </source>
</reference>
<keyword evidence="1" id="KW-0802">TPR repeat</keyword>
<dbReference type="AlphaFoldDB" id="A0A0L7QNJ1"/>
<name>A0A0L7QNJ1_9HYME</name>
<dbReference type="InterPro" id="IPR019734">
    <property type="entry name" value="TPR_rpt"/>
</dbReference>
<dbReference type="SMART" id="SM00028">
    <property type="entry name" value="TPR"/>
    <property type="match status" value="3"/>
</dbReference>
<dbReference type="Gene3D" id="1.25.40.10">
    <property type="entry name" value="Tetratricopeptide repeat domain"/>
    <property type="match status" value="1"/>
</dbReference>
<dbReference type="Pfam" id="PF14559">
    <property type="entry name" value="TPR_19"/>
    <property type="match status" value="1"/>
</dbReference>
<dbReference type="Pfam" id="PF13181">
    <property type="entry name" value="TPR_8"/>
    <property type="match status" value="1"/>
</dbReference>
<dbReference type="GO" id="GO:0015629">
    <property type="term" value="C:actin cytoskeleton"/>
    <property type="evidence" value="ECO:0007669"/>
    <property type="project" value="TreeGrafter"/>
</dbReference>
<dbReference type="STRING" id="597456.A0A0L7QNJ1"/>
<keyword evidence="2" id="KW-0472">Membrane</keyword>
<dbReference type="PROSITE" id="PS50005">
    <property type="entry name" value="TPR"/>
    <property type="match status" value="2"/>
</dbReference>